<accession>A0A432WE05</accession>
<dbReference type="AlphaFoldDB" id="A0A432WE05"/>
<keyword evidence="3" id="KW-1185">Reference proteome</keyword>
<organism evidence="2 3">
    <name type="scientific">Aliidiomarina soli</name>
    <dbReference type="NCBI Taxonomy" id="1928574"/>
    <lineage>
        <taxon>Bacteria</taxon>
        <taxon>Pseudomonadati</taxon>
        <taxon>Pseudomonadota</taxon>
        <taxon>Gammaproteobacteria</taxon>
        <taxon>Alteromonadales</taxon>
        <taxon>Idiomarinaceae</taxon>
        <taxon>Aliidiomarina</taxon>
    </lineage>
</organism>
<feature type="transmembrane region" description="Helical" evidence="1">
    <location>
        <begin position="12"/>
        <end position="45"/>
    </location>
</feature>
<evidence type="ECO:0000313" key="3">
    <source>
        <dbReference type="Proteomes" id="UP000287823"/>
    </source>
</evidence>
<name>A0A432WE05_9GAMM</name>
<keyword evidence="1" id="KW-0472">Membrane</keyword>
<proteinExistence type="predicted"/>
<dbReference type="Proteomes" id="UP000287823">
    <property type="component" value="Unassembled WGS sequence"/>
</dbReference>
<evidence type="ECO:0000313" key="2">
    <source>
        <dbReference type="EMBL" id="RUO31111.1"/>
    </source>
</evidence>
<gene>
    <name evidence="2" type="ORF">CWE14_11475</name>
</gene>
<sequence length="66" mass="6971">MPTTAKVLTALLVLGTLFVAIFLVVYFALLGLVFIPLVLGLAYLLFRGIKASASDAKSAVNDKSSQ</sequence>
<protein>
    <submittedName>
        <fullName evidence="2">Uncharacterized protein</fullName>
    </submittedName>
</protein>
<dbReference type="EMBL" id="PIPO01000005">
    <property type="protein sequence ID" value="RUO31111.1"/>
    <property type="molecule type" value="Genomic_DNA"/>
</dbReference>
<reference evidence="2 3" key="1">
    <citation type="journal article" date="2011" name="Front. Microbiol.">
        <title>Genomic signatures of strain selection and enhancement in Bacillus atrophaeus var. globigii, a historical biowarfare simulant.</title>
        <authorList>
            <person name="Gibbons H.S."/>
            <person name="Broomall S.M."/>
            <person name="McNew L.A."/>
            <person name="Daligault H."/>
            <person name="Chapman C."/>
            <person name="Bruce D."/>
            <person name="Karavis M."/>
            <person name="Krepps M."/>
            <person name="McGregor P.A."/>
            <person name="Hong C."/>
            <person name="Park K.H."/>
            <person name="Akmal A."/>
            <person name="Feldman A."/>
            <person name="Lin J.S."/>
            <person name="Chang W.E."/>
            <person name="Higgs B.W."/>
            <person name="Demirev P."/>
            <person name="Lindquist J."/>
            <person name="Liem A."/>
            <person name="Fochler E."/>
            <person name="Read T.D."/>
            <person name="Tapia R."/>
            <person name="Johnson S."/>
            <person name="Bishop-Lilly K.A."/>
            <person name="Detter C."/>
            <person name="Han C."/>
            <person name="Sozhamannan S."/>
            <person name="Rosenzweig C.N."/>
            <person name="Skowronski E.W."/>
        </authorList>
    </citation>
    <scope>NUCLEOTIDE SEQUENCE [LARGE SCALE GENOMIC DNA]</scope>
    <source>
        <strain evidence="2 3">Y4G10-17</strain>
    </source>
</reference>
<keyword evidence="1" id="KW-1133">Transmembrane helix</keyword>
<dbReference type="RefSeq" id="WP_126799492.1">
    <property type="nucleotide sequence ID" value="NZ_PIPO01000005.1"/>
</dbReference>
<evidence type="ECO:0000256" key="1">
    <source>
        <dbReference type="SAM" id="Phobius"/>
    </source>
</evidence>
<comment type="caution">
    <text evidence="2">The sequence shown here is derived from an EMBL/GenBank/DDBJ whole genome shotgun (WGS) entry which is preliminary data.</text>
</comment>
<keyword evidence="1" id="KW-0812">Transmembrane</keyword>